<organism evidence="2 3">
    <name type="scientific">Fistulina hepatica ATCC 64428</name>
    <dbReference type="NCBI Taxonomy" id="1128425"/>
    <lineage>
        <taxon>Eukaryota</taxon>
        <taxon>Fungi</taxon>
        <taxon>Dikarya</taxon>
        <taxon>Basidiomycota</taxon>
        <taxon>Agaricomycotina</taxon>
        <taxon>Agaricomycetes</taxon>
        <taxon>Agaricomycetidae</taxon>
        <taxon>Agaricales</taxon>
        <taxon>Fistulinaceae</taxon>
        <taxon>Fistulina</taxon>
    </lineage>
</organism>
<feature type="non-terminal residue" evidence="2">
    <location>
        <position position="618"/>
    </location>
</feature>
<keyword evidence="3" id="KW-1185">Reference proteome</keyword>
<reference evidence="2 3" key="1">
    <citation type="journal article" date="2015" name="Fungal Genet. Biol.">
        <title>Evolution of novel wood decay mechanisms in Agaricales revealed by the genome sequences of Fistulina hepatica and Cylindrobasidium torrendii.</title>
        <authorList>
            <person name="Floudas D."/>
            <person name="Held B.W."/>
            <person name="Riley R."/>
            <person name="Nagy L.G."/>
            <person name="Koehler G."/>
            <person name="Ransdell A.S."/>
            <person name="Younus H."/>
            <person name="Chow J."/>
            <person name="Chiniquy J."/>
            <person name="Lipzen A."/>
            <person name="Tritt A."/>
            <person name="Sun H."/>
            <person name="Haridas S."/>
            <person name="LaButti K."/>
            <person name="Ohm R.A."/>
            <person name="Kues U."/>
            <person name="Blanchette R.A."/>
            <person name="Grigoriev I.V."/>
            <person name="Minto R.E."/>
            <person name="Hibbett D.S."/>
        </authorList>
    </citation>
    <scope>NUCLEOTIDE SEQUENCE [LARGE SCALE GENOMIC DNA]</scope>
    <source>
        <strain evidence="2 3">ATCC 64428</strain>
    </source>
</reference>
<dbReference type="AlphaFoldDB" id="A0A0D7AG99"/>
<protein>
    <submittedName>
        <fullName evidence="2">Uncharacterized protein</fullName>
    </submittedName>
</protein>
<gene>
    <name evidence="2" type="ORF">FISHEDRAFT_73186</name>
</gene>
<name>A0A0D7AG99_9AGAR</name>
<sequence length="618" mass="69867">LYPHYGCIRRPIVHSTSWEDLVLWGSPATLGLLEADSIASDLWVVDPVQVPKFTEVAKRIRKDLQTLIQDAKDAGRDLPAAAQGYDAALVHTVSRLHHIPYRKNVLHLLVREVQRTLLESDGFVSYWTRFWPQFSKLQMVDEALPAATSQLMGAFTPDPEIAQKFASTGIPIWLIRSASTISQTHTHVKQWCQPSVPSISLCLEDTSPPSPSIWRGTADHRGKYINMHRYTITHLVFRDPWGQTIPVYNDSEFDPILRTSPSIGIVRRPTSSSTVMFTSRPTGDLPNSTILPEYVQYTSVTGVSASTSTSSSLSFPAVPAKRPSESGSGRSPKKRKSLKPGFHAPPEPPLMPSKPSAWFYAFEDAEVDLGLPRQMSQDLRHFFFPSATLFANASSPARQLANIMNWLFMRTAWIGHLMSMHHPHGLQAQEWRDLLGMTAYHSRRGETTHAQQHAEQILDGIFPGHHFNQLGPTIVYHQRTLPTNCIPPDDVLRHIIWEVNEANLRMEVASLLTLEGDERNILQVDDILRPIFPGLEDTTFTFWMPIPNGQHHNHGLSADRWQDRVRSVTQLGRHLTCVWDDDAMPQPMLNLRTISNFSTVDFNADQFHALEKIIAKYY</sequence>
<evidence type="ECO:0000313" key="3">
    <source>
        <dbReference type="Proteomes" id="UP000054144"/>
    </source>
</evidence>
<dbReference type="EMBL" id="KN881802">
    <property type="protein sequence ID" value="KIY48906.1"/>
    <property type="molecule type" value="Genomic_DNA"/>
</dbReference>
<proteinExistence type="predicted"/>
<dbReference type="OrthoDB" id="2634326at2759"/>
<dbReference type="Proteomes" id="UP000054144">
    <property type="component" value="Unassembled WGS sequence"/>
</dbReference>
<evidence type="ECO:0000256" key="1">
    <source>
        <dbReference type="SAM" id="MobiDB-lite"/>
    </source>
</evidence>
<feature type="non-terminal residue" evidence="2">
    <location>
        <position position="1"/>
    </location>
</feature>
<feature type="region of interest" description="Disordered" evidence="1">
    <location>
        <begin position="307"/>
        <end position="350"/>
    </location>
</feature>
<evidence type="ECO:0000313" key="2">
    <source>
        <dbReference type="EMBL" id="KIY48906.1"/>
    </source>
</evidence>
<accession>A0A0D7AG99</accession>